<dbReference type="InterPro" id="IPR036396">
    <property type="entry name" value="Cyt_P450_sf"/>
</dbReference>
<comment type="similarity">
    <text evidence="1">Belongs to the cytochrome P450 family.</text>
</comment>
<evidence type="ECO:0000313" key="2">
    <source>
        <dbReference type="EMBL" id="GGV02250.1"/>
    </source>
</evidence>
<dbReference type="Gene3D" id="1.10.630.10">
    <property type="entry name" value="Cytochrome P450"/>
    <property type="match status" value="1"/>
</dbReference>
<evidence type="ECO:0000313" key="3">
    <source>
        <dbReference type="Proteomes" id="UP000654471"/>
    </source>
</evidence>
<keyword evidence="3" id="KW-1185">Reference proteome</keyword>
<comment type="caution">
    <text evidence="2">The sequence shown here is derived from an EMBL/GenBank/DDBJ whole genome shotgun (WGS) entry which is preliminary data.</text>
</comment>
<dbReference type="InterPro" id="IPR001128">
    <property type="entry name" value="Cyt_P450"/>
</dbReference>
<proteinExistence type="inferred from homology"/>
<dbReference type="PANTHER" id="PTHR46696:SF4">
    <property type="entry name" value="BIOTIN BIOSYNTHESIS CYTOCHROME P450"/>
    <property type="match status" value="1"/>
</dbReference>
<dbReference type="Proteomes" id="UP000654471">
    <property type="component" value="Unassembled WGS sequence"/>
</dbReference>
<dbReference type="CDD" id="cd11033">
    <property type="entry name" value="CYP142-like"/>
    <property type="match status" value="1"/>
</dbReference>
<organism evidence="2 3">
    <name type="scientific">Streptomyces albospinus</name>
    <dbReference type="NCBI Taxonomy" id="285515"/>
    <lineage>
        <taxon>Bacteria</taxon>
        <taxon>Bacillati</taxon>
        <taxon>Actinomycetota</taxon>
        <taxon>Actinomycetes</taxon>
        <taxon>Kitasatosporales</taxon>
        <taxon>Streptomycetaceae</taxon>
        <taxon>Streptomyces</taxon>
    </lineage>
</organism>
<dbReference type="SUPFAM" id="SSF48264">
    <property type="entry name" value="Cytochrome P450"/>
    <property type="match status" value="1"/>
</dbReference>
<reference evidence="3" key="1">
    <citation type="journal article" date="2019" name="Int. J. Syst. Evol. Microbiol.">
        <title>The Global Catalogue of Microorganisms (GCM) 10K type strain sequencing project: providing services to taxonomists for standard genome sequencing and annotation.</title>
        <authorList>
            <consortium name="The Broad Institute Genomics Platform"/>
            <consortium name="The Broad Institute Genome Sequencing Center for Infectious Disease"/>
            <person name="Wu L."/>
            <person name="Ma J."/>
        </authorList>
    </citation>
    <scope>NUCLEOTIDE SEQUENCE [LARGE SCALE GENOMIC DNA]</scope>
    <source>
        <strain evidence="3">JCM 3399</strain>
    </source>
</reference>
<sequence>MKTMELDLIHLDFWHKPLEDRNRVFRQLRADPRPVFCPTDDGHGFFALTRYGDVLTASRNTQVFSSEPISTSPDNPSPEVLEFAGSIISLDAPQHTRLRRIVSRAFTPKMIGNLAEDIAGIARGIVDDLVDKGPCDFVAEVSMLMPMRVICRMLGIPASMEAEVIGLTDMILAAGDPDYATAGGNDRDATLVAKYTKLHAFAAELASARRRQPGDDLVTKLITADIDGECLTQKELGKFFTLLLVAGSETARNTLSHTLALLTDHPGQRDLLLDDLPGRLPRTIEEVLRYATPTTWMRRDVKSDIELSGNTYRAGDRVVMFYNSANRDETAFKDPDTFDITRHPNPHVSFGAPGPHFCLGAHLARHQISVLLRELFTRLPDIHTTSPGTRHLSSFVNGHQSLPCAF</sequence>
<name>A0ABQ2VNW3_9ACTN</name>
<dbReference type="PANTHER" id="PTHR46696">
    <property type="entry name" value="P450, PUTATIVE (EUROFUNG)-RELATED"/>
    <property type="match status" value="1"/>
</dbReference>
<evidence type="ECO:0000256" key="1">
    <source>
        <dbReference type="ARBA" id="ARBA00010617"/>
    </source>
</evidence>
<dbReference type="InterPro" id="IPR002397">
    <property type="entry name" value="Cyt_P450_B"/>
</dbReference>
<dbReference type="EMBL" id="BMRP01000076">
    <property type="protein sequence ID" value="GGV02250.1"/>
    <property type="molecule type" value="Genomic_DNA"/>
</dbReference>
<dbReference type="PRINTS" id="PR00359">
    <property type="entry name" value="BP450"/>
</dbReference>
<dbReference type="Pfam" id="PF00067">
    <property type="entry name" value="p450"/>
    <property type="match status" value="1"/>
</dbReference>
<gene>
    <name evidence="2" type="primary">cyp124</name>
    <name evidence="2" type="ORF">GCM10010211_81990</name>
</gene>
<protein>
    <submittedName>
        <fullName evidence="2">Methyl-branched lipid omega-hydroxylase</fullName>
    </submittedName>
</protein>
<accession>A0ABQ2VNW3</accession>